<gene>
    <name evidence="1" type="ORF">JI435_440340</name>
</gene>
<dbReference type="Proteomes" id="UP000663193">
    <property type="component" value="Chromosome 13"/>
</dbReference>
<dbReference type="EMBL" id="CP069035">
    <property type="protein sequence ID" value="QRD02107.1"/>
    <property type="molecule type" value="Genomic_DNA"/>
</dbReference>
<evidence type="ECO:0000313" key="2">
    <source>
        <dbReference type="Proteomes" id="UP000663193"/>
    </source>
</evidence>
<dbReference type="AlphaFoldDB" id="A0A7U2I6V1"/>
<name>A0A7U2I6V1_PHANO</name>
<proteinExistence type="predicted"/>
<organism evidence="1 2">
    <name type="scientific">Phaeosphaeria nodorum (strain SN15 / ATCC MYA-4574 / FGSC 10173)</name>
    <name type="common">Glume blotch fungus</name>
    <name type="synonym">Parastagonospora nodorum</name>
    <dbReference type="NCBI Taxonomy" id="321614"/>
    <lineage>
        <taxon>Eukaryota</taxon>
        <taxon>Fungi</taxon>
        <taxon>Dikarya</taxon>
        <taxon>Ascomycota</taxon>
        <taxon>Pezizomycotina</taxon>
        <taxon>Dothideomycetes</taxon>
        <taxon>Pleosporomycetidae</taxon>
        <taxon>Pleosporales</taxon>
        <taxon>Pleosporineae</taxon>
        <taxon>Phaeosphaeriaceae</taxon>
        <taxon>Parastagonospora</taxon>
    </lineage>
</organism>
<reference evidence="2" key="1">
    <citation type="journal article" date="2021" name="BMC Genomics">
        <title>Chromosome-level genome assembly and manually-curated proteome of model necrotroph Parastagonospora nodorum Sn15 reveals a genome-wide trove of candidate effector homologs, and redundancy of virulence-related functions within an accessory chromosome.</title>
        <authorList>
            <person name="Bertazzoni S."/>
            <person name="Jones D.A.B."/>
            <person name="Phan H.T."/>
            <person name="Tan K.-C."/>
            <person name="Hane J.K."/>
        </authorList>
    </citation>
    <scope>NUCLEOTIDE SEQUENCE [LARGE SCALE GENOMIC DNA]</scope>
    <source>
        <strain evidence="2">SN15 / ATCC MYA-4574 / FGSC 10173)</strain>
    </source>
</reference>
<sequence length="176" mass="20239">MKSDDILKDLENINQERFSIHAISSSYRAHSFTSFSYARRTSGDNIQCVCLFLRGTQAVISRCLVDVRVFFNRHLFDANVVFRTLWSAMHIFIDRLLFDLDVFLNKLLLDPNVSFRGVHSGLQVLIDELLFGLEMLLIVILNVFLFLDDAGSIFFCFHKLLASSGPWLEIESLQDV</sequence>
<dbReference type="VEuPathDB" id="FungiDB:JI435_440340"/>
<evidence type="ECO:0000313" key="1">
    <source>
        <dbReference type="EMBL" id="QRD02107.1"/>
    </source>
</evidence>
<protein>
    <submittedName>
        <fullName evidence="1">Uncharacterized protein</fullName>
    </submittedName>
</protein>
<keyword evidence="2" id="KW-1185">Reference proteome</keyword>
<accession>A0A7U2I6V1</accession>